<dbReference type="InterPro" id="IPR000209">
    <property type="entry name" value="Peptidase_S8/S53_dom"/>
</dbReference>
<keyword evidence="8" id="KW-0732">Signal</keyword>
<dbReference type="GO" id="GO:0004252">
    <property type="term" value="F:serine-type endopeptidase activity"/>
    <property type="evidence" value="ECO:0007669"/>
    <property type="project" value="UniProtKB-UniRule"/>
</dbReference>
<evidence type="ECO:0000313" key="11">
    <source>
        <dbReference type="Proteomes" id="UP000234206"/>
    </source>
</evidence>
<dbReference type="InterPro" id="IPR036852">
    <property type="entry name" value="Peptidase_S8/S53_dom_sf"/>
</dbReference>
<evidence type="ECO:0000256" key="4">
    <source>
        <dbReference type="ARBA" id="ARBA00022825"/>
    </source>
</evidence>
<reference evidence="10 11" key="1">
    <citation type="submission" date="2017-12" db="EMBL/GenBank/DDBJ databases">
        <title>Phylogenetic diversity of female urinary microbiome.</title>
        <authorList>
            <person name="Thomas-White K."/>
            <person name="Wolfe A.J."/>
        </authorList>
    </citation>
    <scope>NUCLEOTIDE SEQUENCE [LARGE SCALE GENOMIC DNA]</scope>
    <source>
        <strain evidence="10 11">UMB1298</strain>
    </source>
</reference>
<dbReference type="Pfam" id="PF00082">
    <property type="entry name" value="Peptidase_S8"/>
    <property type="match status" value="1"/>
</dbReference>
<keyword evidence="11" id="KW-1185">Reference proteome</keyword>
<dbReference type="CDD" id="cd04077">
    <property type="entry name" value="Peptidases_S8_PCSK9_ProteinaseK_like"/>
    <property type="match status" value="1"/>
</dbReference>
<name>A0A2I1PBX5_9MICO</name>
<accession>A0A2I1PBX5</accession>
<dbReference type="OrthoDB" id="9813435at2"/>
<dbReference type="InterPro" id="IPR034193">
    <property type="entry name" value="PCSK9_ProteinaseK-like"/>
</dbReference>
<dbReference type="InterPro" id="IPR050131">
    <property type="entry name" value="Peptidase_S8_subtilisin-like"/>
</dbReference>
<feature type="active site" description="Charge relay system" evidence="5 6">
    <location>
        <position position="365"/>
    </location>
</feature>
<feature type="signal peptide" evidence="8">
    <location>
        <begin position="1"/>
        <end position="29"/>
    </location>
</feature>
<evidence type="ECO:0000256" key="8">
    <source>
        <dbReference type="SAM" id="SignalP"/>
    </source>
</evidence>
<dbReference type="PROSITE" id="PS00136">
    <property type="entry name" value="SUBTILASE_ASP"/>
    <property type="match status" value="1"/>
</dbReference>
<comment type="similarity">
    <text evidence="1 6 7">Belongs to the peptidase S8 family.</text>
</comment>
<dbReference type="PRINTS" id="PR00723">
    <property type="entry name" value="SUBTILISIN"/>
</dbReference>
<feature type="active site" description="Charge relay system" evidence="5 6">
    <location>
        <position position="210"/>
    </location>
</feature>
<evidence type="ECO:0000256" key="2">
    <source>
        <dbReference type="ARBA" id="ARBA00022670"/>
    </source>
</evidence>
<dbReference type="InterPro" id="IPR023827">
    <property type="entry name" value="Peptidase_S8_Asp-AS"/>
</dbReference>
<dbReference type="InterPro" id="IPR023828">
    <property type="entry name" value="Peptidase_S8_Ser-AS"/>
</dbReference>
<sequence>METPVKTTRTALALAAPTALTLGTGAATASPLTLEATPSGASSTQFDAATAGDWIVMLELPEEATGDRALTTSSARTAVATATASAASRFSAQGVDVRAQLDTLGAVTAADLTPEQVAALEADPAVASVERDARVSIDEEQADAPWGLDRVDQEAAELDKTYTYEGTGEGVTAFIIDTGIRATHKDLAGRVGEGHTVVQDGEGTNDCQGHGTHVAATVGGTTYGVAKDVKLEPVRVLECDGSGSVLGILAAMEWVMDEAAATEGPDVANMSLGGTKLGAMDEAVDRMSDAGVVTAVAAGNDTEDACQHSPAASQKAITVGATDNTDVLAEFSNFGECVDILAPGVDITSAWKDSDDATKTISGTSMASPHVAGAAALALQKNPEATADQVKETLTTTATKDAIDKVNGSPNLLLNALKAFQA</sequence>
<evidence type="ECO:0000313" key="10">
    <source>
        <dbReference type="EMBL" id="PKZ42126.1"/>
    </source>
</evidence>
<evidence type="ECO:0000256" key="3">
    <source>
        <dbReference type="ARBA" id="ARBA00022801"/>
    </source>
</evidence>
<dbReference type="PROSITE" id="PS51892">
    <property type="entry name" value="SUBTILASE"/>
    <property type="match status" value="1"/>
</dbReference>
<dbReference type="AlphaFoldDB" id="A0A2I1PBX5"/>
<evidence type="ECO:0000259" key="9">
    <source>
        <dbReference type="Pfam" id="PF00082"/>
    </source>
</evidence>
<dbReference type="PANTHER" id="PTHR43806:SF11">
    <property type="entry name" value="CEREVISIN-RELATED"/>
    <property type="match status" value="1"/>
</dbReference>
<dbReference type="FunFam" id="3.40.50.200:FF:000014">
    <property type="entry name" value="Proteinase K"/>
    <property type="match status" value="1"/>
</dbReference>
<evidence type="ECO:0000256" key="1">
    <source>
        <dbReference type="ARBA" id="ARBA00011073"/>
    </source>
</evidence>
<dbReference type="Proteomes" id="UP000234206">
    <property type="component" value="Unassembled WGS sequence"/>
</dbReference>
<dbReference type="GO" id="GO:0005615">
    <property type="term" value="C:extracellular space"/>
    <property type="evidence" value="ECO:0007669"/>
    <property type="project" value="TreeGrafter"/>
</dbReference>
<dbReference type="InterPro" id="IPR015500">
    <property type="entry name" value="Peptidase_S8_subtilisin-rel"/>
</dbReference>
<evidence type="ECO:0000256" key="6">
    <source>
        <dbReference type="PROSITE-ProRule" id="PRU01240"/>
    </source>
</evidence>
<dbReference type="Gene3D" id="3.40.50.200">
    <property type="entry name" value="Peptidase S8/S53 domain"/>
    <property type="match status" value="1"/>
</dbReference>
<feature type="domain" description="Peptidase S8/S53" evidence="9">
    <location>
        <begin position="168"/>
        <end position="405"/>
    </location>
</feature>
<feature type="chain" id="PRO_5014118313" evidence="8">
    <location>
        <begin position="30"/>
        <end position="422"/>
    </location>
</feature>
<dbReference type="PROSITE" id="PS00138">
    <property type="entry name" value="SUBTILASE_SER"/>
    <property type="match status" value="1"/>
</dbReference>
<dbReference type="InterPro" id="IPR037045">
    <property type="entry name" value="S8pro/Inhibitor_I9_sf"/>
</dbReference>
<comment type="caution">
    <text evidence="10">The sequence shown here is derived from an EMBL/GenBank/DDBJ whole genome shotgun (WGS) entry which is preliminary data.</text>
</comment>
<keyword evidence="4 6" id="KW-0720">Serine protease</keyword>
<dbReference type="Gene3D" id="3.30.70.80">
    <property type="entry name" value="Peptidase S8 propeptide/proteinase inhibitor I9"/>
    <property type="match status" value="1"/>
</dbReference>
<evidence type="ECO:0000256" key="7">
    <source>
        <dbReference type="RuleBase" id="RU003355"/>
    </source>
</evidence>
<keyword evidence="2 6" id="KW-0645">Protease</keyword>
<proteinExistence type="inferred from homology"/>
<dbReference type="SUPFAM" id="SSF52743">
    <property type="entry name" value="Subtilisin-like"/>
    <property type="match status" value="1"/>
</dbReference>
<protein>
    <submittedName>
        <fullName evidence="10">Serine protease</fullName>
    </submittedName>
</protein>
<keyword evidence="3 6" id="KW-0378">Hydrolase</keyword>
<evidence type="ECO:0000256" key="5">
    <source>
        <dbReference type="PIRSR" id="PIRSR615500-1"/>
    </source>
</evidence>
<organism evidence="10 11">
    <name type="scientific">Kytococcus schroeteri</name>
    <dbReference type="NCBI Taxonomy" id="138300"/>
    <lineage>
        <taxon>Bacteria</taxon>
        <taxon>Bacillati</taxon>
        <taxon>Actinomycetota</taxon>
        <taxon>Actinomycetes</taxon>
        <taxon>Micrococcales</taxon>
        <taxon>Kytococcaceae</taxon>
        <taxon>Kytococcus</taxon>
    </lineage>
</organism>
<dbReference type="EMBL" id="PKIZ01000006">
    <property type="protein sequence ID" value="PKZ42126.1"/>
    <property type="molecule type" value="Genomic_DNA"/>
</dbReference>
<gene>
    <name evidence="10" type="ORF">CYJ76_04520</name>
</gene>
<dbReference type="PANTHER" id="PTHR43806">
    <property type="entry name" value="PEPTIDASE S8"/>
    <property type="match status" value="1"/>
</dbReference>
<feature type="active site" description="Charge relay system" evidence="5 6">
    <location>
        <position position="177"/>
    </location>
</feature>
<dbReference type="GO" id="GO:0006508">
    <property type="term" value="P:proteolysis"/>
    <property type="evidence" value="ECO:0007669"/>
    <property type="project" value="UniProtKB-KW"/>
</dbReference>